<sequence>MPIWLLTIGRAAFAPVASLWRYLAADWHRMAFALLIALCAFLTLRLHAVDGSRDDWRDKAQGYEAAAKALAEADKVADRVGLDTAAQTKGTIDAGNERARAAAAGSDDPLKSGLDSLRTEGRDQGDKAPR</sequence>
<evidence type="ECO:0000256" key="1">
    <source>
        <dbReference type="SAM" id="MobiDB-lite"/>
    </source>
</evidence>
<keyword evidence="2" id="KW-0812">Transmembrane</keyword>
<keyword evidence="4" id="KW-1185">Reference proteome</keyword>
<feature type="compositionally biased region" description="Basic and acidic residues" evidence="1">
    <location>
        <begin position="117"/>
        <end position="130"/>
    </location>
</feature>
<dbReference type="RefSeq" id="WP_105997348.1">
    <property type="nucleotide sequence ID" value="NZ_CM009578.1"/>
</dbReference>
<comment type="caution">
    <text evidence="3">The sequence shown here is derived from an EMBL/GenBank/DDBJ whole genome shotgun (WGS) entry which is preliminary data.</text>
</comment>
<keyword evidence="2" id="KW-1133">Transmembrane helix</keyword>
<accession>A0A2S8BAP1</accession>
<evidence type="ECO:0000256" key="2">
    <source>
        <dbReference type="SAM" id="Phobius"/>
    </source>
</evidence>
<protein>
    <submittedName>
        <fullName evidence="3">Uncharacterized protein</fullName>
    </submittedName>
</protein>
<proteinExistence type="predicted"/>
<keyword evidence="2" id="KW-0472">Membrane</keyword>
<name>A0A2S8BAP1_9SPHN</name>
<feature type="transmembrane region" description="Helical" evidence="2">
    <location>
        <begin position="29"/>
        <end position="48"/>
    </location>
</feature>
<gene>
    <name evidence="3" type="ORF">CVO77_00170</name>
</gene>
<evidence type="ECO:0000313" key="4">
    <source>
        <dbReference type="Proteomes" id="UP000238954"/>
    </source>
</evidence>
<feature type="region of interest" description="Disordered" evidence="1">
    <location>
        <begin position="93"/>
        <end position="130"/>
    </location>
</feature>
<dbReference type="EMBL" id="PHFW01000001">
    <property type="protein sequence ID" value="PQM29390.1"/>
    <property type="molecule type" value="Genomic_DNA"/>
</dbReference>
<dbReference type="AlphaFoldDB" id="A0A2S8BAP1"/>
<evidence type="ECO:0000313" key="3">
    <source>
        <dbReference type="EMBL" id="PQM29390.1"/>
    </source>
</evidence>
<reference evidence="4" key="1">
    <citation type="submission" date="2017-11" db="EMBL/GenBank/DDBJ databases">
        <title>The complete genome sequence of Sphingopyxis pomeranensis sp. nov. strain WS5A3p.</title>
        <authorList>
            <person name="Kaminski M.A."/>
        </authorList>
    </citation>
    <scope>NUCLEOTIDE SEQUENCE [LARGE SCALE GENOMIC DNA]</scope>
    <source>
        <strain evidence="4">WS5A3p</strain>
    </source>
</reference>
<dbReference type="Proteomes" id="UP000238954">
    <property type="component" value="Chromosome"/>
</dbReference>
<organism evidence="3 4">
    <name type="scientific">Sphingopyxis lindanitolerans</name>
    <dbReference type="NCBI Taxonomy" id="2054227"/>
    <lineage>
        <taxon>Bacteria</taxon>
        <taxon>Pseudomonadati</taxon>
        <taxon>Pseudomonadota</taxon>
        <taxon>Alphaproteobacteria</taxon>
        <taxon>Sphingomonadales</taxon>
        <taxon>Sphingomonadaceae</taxon>
        <taxon>Sphingopyxis</taxon>
    </lineage>
</organism>